<dbReference type="InterPro" id="IPR043504">
    <property type="entry name" value="Peptidase_S1_PA_chymotrypsin"/>
</dbReference>
<dbReference type="EMBL" id="LFXA01000009">
    <property type="protein sequence ID" value="KNB51685.1"/>
    <property type="molecule type" value="Genomic_DNA"/>
</dbReference>
<feature type="chain" id="PRO_5038813527" description="Serine protease" evidence="1">
    <location>
        <begin position="23"/>
        <end position="290"/>
    </location>
</feature>
<dbReference type="STRING" id="1678637.AC230_15220"/>
<evidence type="ECO:0000256" key="1">
    <source>
        <dbReference type="SAM" id="SignalP"/>
    </source>
</evidence>
<keyword evidence="3" id="KW-1185">Reference proteome</keyword>
<organism evidence="2 3">
    <name type="scientific">Streptomyces caatingaensis</name>
    <dbReference type="NCBI Taxonomy" id="1678637"/>
    <lineage>
        <taxon>Bacteria</taxon>
        <taxon>Bacillati</taxon>
        <taxon>Actinomycetota</taxon>
        <taxon>Actinomycetes</taxon>
        <taxon>Kitasatosporales</taxon>
        <taxon>Streptomycetaceae</taxon>
        <taxon>Streptomyces</taxon>
    </lineage>
</organism>
<gene>
    <name evidence="2" type="ORF">AC230_15220</name>
</gene>
<evidence type="ECO:0000313" key="2">
    <source>
        <dbReference type="EMBL" id="KNB51685.1"/>
    </source>
</evidence>
<sequence>MRRPLVGALATLLLTGAGTATAVAAPSAPAPAQAPAKASPAKTPTAKAVDFAGTVALSNCSGSLIRLPGSADDDPALVLTNGHCLETGMPGPGDVVVDQPSSRTFSLLNSSAGKAGTLRASKVAYATMTDTDVTLYQLNSTYAQIKKNYRIDALGLSADRPSAGTAIKVVSGYWKKIYSCNVDGFVHELHEGDWVWKDSLRYTPSCNTIGGTSGSPVVDVNTGKVVAVNNTGNESGERCTENNPCEVDENGNVTVRKGINYAEQTYGIAKCVAKGNKVDLSLPGCALPKP</sequence>
<dbReference type="PATRIC" id="fig|1678637.3.peg.3282"/>
<dbReference type="SUPFAM" id="SSF50494">
    <property type="entry name" value="Trypsin-like serine proteases"/>
    <property type="match status" value="1"/>
</dbReference>
<dbReference type="RefSeq" id="WP_049716696.1">
    <property type="nucleotide sequence ID" value="NZ_LFXA01000009.1"/>
</dbReference>
<evidence type="ECO:0008006" key="4">
    <source>
        <dbReference type="Google" id="ProtNLM"/>
    </source>
</evidence>
<comment type="caution">
    <text evidence="2">The sequence shown here is derived from an EMBL/GenBank/DDBJ whole genome shotgun (WGS) entry which is preliminary data.</text>
</comment>
<proteinExistence type="predicted"/>
<dbReference type="AlphaFoldDB" id="A0A0K9XE92"/>
<evidence type="ECO:0000313" key="3">
    <source>
        <dbReference type="Proteomes" id="UP000037288"/>
    </source>
</evidence>
<keyword evidence="1" id="KW-0732">Signal</keyword>
<name>A0A0K9XE92_9ACTN</name>
<dbReference type="Proteomes" id="UP000037288">
    <property type="component" value="Unassembled WGS sequence"/>
</dbReference>
<accession>A0A0K9XE92</accession>
<reference evidence="3" key="1">
    <citation type="submission" date="2015-07" db="EMBL/GenBank/DDBJ databases">
        <title>Draft genome sequence of Streptomyces sp. CMAA 1322, a bacterium isolated from Caatinga biome, from dry forest semiarid of Brazil.</title>
        <authorList>
            <person name="Santos S.N."/>
            <person name="Gacesa R."/>
            <person name="Taketani R.G."/>
            <person name="Long P.F."/>
            <person name="Melo I.S."/>
        </authorList>
    </citation>
    <scope>NUCLEOTIDE SEQUENCE [LARGE SCALE GENOMIC DNA]</scope>
    <source>
        <strain evidence="3">CMAA 1322</strain>
    </source>
</reference>
<dbReference type="InterPro" id="IPR009003">
    <property type="entry name" value="Peptidase_S1_PA"/>
</dbReference>
<feature type="signal peptide" evidence="1">
    <location>
        <begin position="1"/>
        <end position="22"/>
    </location>
</feature>
<dbReference type="OrthoDB" id="3233951at2"/>
<protein>
    <recommendedName>
        <fullName evidence="4">Serine protease</fullName>
    </recommendedName>
</protein>
<dbReference type="Pfam" id="PF13365">
    <property type="entry name" value="Trypsin_2"/>
    <property type="match status" value="1"/>
</dbReference>
<dbReference type="Gene3D" id="2.40.10.10">
    <property type="entry name" value="Trypsin-like serine proteases"/>
    <property type="match status" value="2"/>
</dbReference>